<name>M1WYU3_9NOST</name>
<reference evidence="2" key="2">
    <citation type="submission" date="2016-01" db="EMBL/GenBank/DDBJ databases">
        <title>Diatom-associated endosymboitic cyanobacterium lacks core nitrogen metabolism enzymes.</title>
        <authorList>
            <person name="Hilton J.A."/>
            <person name="Foster R.A."/>
            <person name="Tripp H.J."/>
            <person name="Carter B.J."/>
            <person name="Zehr J.P."/>
            <person name="Villareal T.A."/>
        </authorList>
    </citation>
    <scope>NUCLEOTIDE SEQUENCE [LARGE SCALE GENOMIC DNA]</scope>
    <source>
        <strain evidence="2">HH01</strain>
    </source>
</reference>
<sequence length="710" mass="80293">MLHFFRFIKYLFRLSIIRIVIITTVTICICFRGTGVLVTDYTASWIGNSFGGGDKWVQIKIEDMQVDGEGKVYTNSIWDEAGREVGIYHNGNIIGKAEDLHGWGRHGGKAIAIDKKHIYVAMQQSAEVNANGDYPTSGTTWYCVRRYNLAGKAAPFPMGRGWDNSMLIVSTKGAITGLATANQRLYVSDAAANLIRVYDTNNLGKQIISFTVSHPGKITIDRNKNLWLIQENTGKVLHYSPEGKQLSGTINNIGKPTAVVVDRKGRLLVADNGIRQQILIYNIRHNPNLIGTLGTQGGVYADTPGIIADTKLYDLSGLGVDLKGNVYVNSGLHGGTDLRKFSPSGKLQWQLLGLHFIDNVDINPLTDGLDVFAKQEHFHMDYSKPVGKQWKYQAYTLNPFKYPQDPRLHTSPTSVFFRIIQGKPFMFLTDMYNSFLEIYRFNSKTDGEIAIPAGMFVGTNGKGGKAIPGDWLTTQPNKGEWIWCDHNGNGAFDQGEYDSNYDYPYIGGWWVDSKGDIWKTLRTHDGMGIRHYPLQEIDAKGNPIYSYRTMKKQKTPNIFTDLRRIEYIPETDTMYLSGFTKEHPASRDNSKWYGSELVRYDNWNTTYPQQRWRLQVPYNPQDNPEVLTASMSVAGNYIFLVTFKQAKVYIYQANTGKLVKTLKPGKEVASESGWIDIPYGIRAVRRSNGEYLVFVEEDWKGKVVFYKLKF</sequence>
<dbReference type="OrthoDB" id="3644774at2"/>
<dbReference type="AlphaFoldDB" id="M1WYU3"/>
<evidence type="ECO:0000313" key="1">
    <source>
        <dbReference type="EMBL" id="CCH66193.1"/>
    </source>
</evidence>
<dbReference type="Proteomes" id="UP000053051">
    <property type="component" value="Unassembled WGS sequence"/>
</dbReference>
<dbReference type="EMBL" id="CAIY01000004">
    <property type="protein sequence ID" value="CCH66193.1"/>
    <property type="molecule type" value="Genomic_DNA"/>
</dbReference>
<organism evidence="1 2">
    <name type="scientific">Richelia intracellularis HH01</name>
    <dbReference type="NCBI Taxonomy" id="1165094"/>
    <lineage>
        <taxon>Bacteria</taxon>
        <taxon>Bacillati</taxon>
        <taxon>Cyanobacteriota</taxon>
        <taxon>Cyanophyceae</taxon>
        <taxon>Nostocales</taxon>
        <taxon>Nostocaceae</taxon>
        <taxon>Richelia</taxon>
    </lineage>
</organism>
<evidence type="ECO:0008006" key="3">
    <source>
        <dbReference type="Google" id="ProtNLM"/>
    </source>
</evidence>
<proteinExistence type="predicted"/>
<evidence type="ECO:0000313" key="2">
    <source>
        <dbReference type="Proteomes" id="UP000053051"/>
    </source>
</evidence>
<dbReference type="Gene3D" id="2.120.10.30">
    <property type="entry name" value="TolB, C-terminal domain"/>
    <property type="match status" value="1"/>
</dbReference>
<keyword evidence="2" id="KW-1185">Reference proteome</keyword>
<accession>M1WYU3</accession>
<comment type="caution">
    <text evidence="1">The sequence shown here is derived from an EMBL/GenBank/DDBJ whole genome shotgun (WGS) entry which is preliminary data.</text>
</comment>
<protein>
    <recommendedName>
        <fullName evidence="3">NHL repeat-containing protein</fullName>
    </recommendedName>
</protein>
<dbReference type="RefSeq" id="WP_008231386.1">
    <property type="nucleotide sequence ID" value="NZ_CAIY01000004.1"/>
</dbReference>
<gene>
    <name evidence="1" type="ORF">RINTHH_380</name>
</gene>
<reference evidence="1 2" key="1">
    <citation type="submission" date="2012-05" db="EMBL/GenBank/DDBJ databases">
        <authorList>
            <person name="Hilton J."/>
        </authorList>
    </citation>
    <scope>NUCLEOTIDE SEQUENCE [LARGE SCALE GENOMIC DNA]</scope>
    <source>
        <strain evidence="1 2">HH01</strain>
    </source>
</reference>
<dbReference type="STRING" id="1165094.RINTHH_380"/>
<dbReference type="InterPro" id="IPR011042">
    <property type="entry name" value="6-blade_b-propeller_TolB-like"/>
</dbReference>
<dbReference type="SUPFAM" id="SSF63825">
    <property type="entry name" value="YWTD domain"/>
    <property type="match status" value="1"/>
</dbReference>
<dbReference type="SUPFAM" id="SSF75011">
    <property type="entry name" value="3-carboxy-cis,cis-mucoante lactonizing enzyme"/>
    <property type="match status" value="1"/>
</dbReference>